<reference evidence="2" key="1">
    <citation type="submission" date="2022-08" db="EMBL/GenBank/DDBJ databases">
        <title>Alicyclobacillus dauci DSM2870, complete genome.</title>
        <authorList>
            <person name="Wang Q."/>
            <person name="Cai R."/>
            <person name="Wang Z."/>
        </authorList>
    </citation>
    <scope>NUCLEOTIDE SEQUENCE</scope>
    <source>
        <strain evidence="2">DSM 28700</strain>
    </source>
</reference>
<evidence type="ECO:0000313" key="2">
    <source>
        <dbReference type="EMBL" id="WAH37160.1"/>
    </source>
</evidence>
<organism evidence="2 3">
    <name type="scientific">Alicyclobacillus dauci</name>
    <dbReference type="NCBI Taxonomy" id="1475485"/>
    <lineage>
        <taxon>Bacteria</taxon>
        <taxon>Bacillati</taxon>
        <taxon>Bacillota</taxon>
        <taxon>Bacilli</taxon>
        <taxon>Bacillales</taxon>
        <taxon>Alicyclobacillaceae</taxon>
        <taxon>Alicyclobacillus</taxon>
    </lineage>
</organism>
<sequence length="307" mass="34248">MRCKRFGDASAFLHECEPFLTVHDPETNLILSNAYRLDDNPPSPDRPAYMAFVEDEKGISLAAIMGHRLPLSVYARAEVEGDALTLLVKDLLEWQTALSIGQPHSDSHDAHSGRFTKVVAPQQVAGAFADTWKAQTGVTLMQGMHMRLYQLRSVDHPGRTPGHLRLASESDTLLIARWYLEFDKEATNEQLSVADAERIAETKIGNRETFIWEDGGEAVTMVAKTRPTKQGIVLNAVYTPPVHRRRGYATGCVAAVSQRLLDEGYAFCSLFTDLTNPTSNSIYMKIGYKPMRDYYEYEFPLGGSGRS</sequence>
<dbReference type="InterPro" id="IPR000182">
    <property type="entry name" value="GNAT_dom"/>
</dbReference>
<accession>A0ABY6Z562</accession>
<evidence type="ECO:0000313" key="3">
    <source>
        <dbReference type="Proteomes" id="UP001164803"/>
    </source>
</evidence>
<dbReference type="EC" id="2.3.1.-" evidence="2"/>
<dbReference type="Proteomes" id="UP001164803">
    <property type="component" value="Chromosome"/>
</dbReference>
<dbReference type="InterPro" id="IPR013653">
    <property type="entry name" value="GCN5-like_dom"/>
</dbReference>
<evidence type="ECO:0000259" key="1">
    <source>
        <dbReference type="PROSITE" id="PS51186"/>
    </source>
</evidence>
<dbReference type="Gene3D" id="3.40.630.30">
    <property type="match status" value="1"/>
</dbReference>
<keyword evidence="3" id="KW-1185">Reference proteome</keyword>
<feature type="domain" description="N-acetyltransferase" evidence="1">
    <location>
        <begin position="162"/>
        <end position="302"/>
    </location>
</feature>
<proteinExistence type="predicted"/>
<gene>
    <name evidence="2" type="ORF">NZD86_00990</name>
</gene>
<dbReference type="PROSITE" id="PS51186">
    <property type="entry name" value="GNAT"/>
    <property type="match status" value="1"/>
</dbReference>
<dbReference type="GO" id="GO:0016746">
    <property type="term" value="F:acyltransferase activity"/>
    <property type="evidence" value="ECO:0007669"/>
    <property type="project" value="UniProtKB-KW"/>
</dbReference>
<dbReference type="SUPFAM" id="SSF55729">
    <property type="entry name" value="Acyl-CoA N-acyltransferases (Nat)"/>
    <property type="match status" value="1"/>
</dbReference>
<dbReference type="CDD" id="cd04301">
    <property type="entry name" value="NAT_SF"/>
    <property type="match status" value="1"/>
</dbReference>
<name>A0ABY6Z562_9BACL</name>
<keyword evidence="2" id="KW-0012">Acyltransferase</keyword>
<dbReference type="EMBL" id="CP104064">
    <property type="protein sequence ID" value="WAH37160.1"/>
    <property type="molecule type" value="Genomic_DNA"/>
</dbReference>
<dbReference type="RefSeq" id="WP_268044606.1">
    <property type="nucleotide sequence ID" value="NZ_CP104064.1"/>
</dbReference>
<dbReference type="Pfam" id="PF08445">
    <property type="entry name" value="FR47"/>
    <property type="match status" value="1"/>
</dbReference>
<protein>
    <submittedName>
        <fullName evidence="2">GNAT family N-acetyltransferase</fullName>
        <ecNumber evidence="2">2.3.1.-</ecNumber>
    </submittedName>
</protein>
<dbReference type="InterPro" id="IPR016181">
    <property type="entry name" value="Acyl_CoA_acyltransferase"/>
</dbReference>
<keyword evidence="2" id="KW-0808">Transferase</keyword>